<dbReference type="AlphaFoldDB" id="A0A0F9SPA2"/>
<evidence type="ECO:0008006" key="2">
    <source>
        <dbReference type="Google" id="ProtNLM"/>
    </source>
</evidence>
<comment type="caution">
    <text evidence="1">The sequence shown here is derived from an EMBL/GenBank/DDBJ whole genome shotgun (WGS) entry which is preliminary data.</text>
</comment>
<reference evidence="1" key="1">
    <citation type="journal article" date="2015" name="Nature">
        <title>Complex archaea that bridge the gap between prokaryotes and eukaryotes.</title>
        <authorList>
            <person name="Spang A."/>
            <person name="Saw J.H."/>
            <person name="Jorgensen S.L."/>
            <person name="Zaremba-Niedzwiedzka K."/>
            <person name="Martijn J."/>
            <person name="Lind A.E."/>
            <person name="van Eijk R."/>
            <person name="Schleper C."/>
            <person name="Guy L."/>
            <person name="Ettema T.J."/>
        </authorList>
    </citation>
    <scope>NUCLEOTIDE SEQUENCE</scope>
</reference>
<evidence type="ECO:0000313" key="1">
    <source>
        <dbReference type="EMBL" id="KKN70850.1"/>
    </source>
</evidence>
<dbReference type="SUPFAM" id="SSF51126">
    <property type="entry name" value="Pectin lyase-like"/>
    <property type="match status" value="1"/>
</dbReference>
<dbReference type="InterPro" id="IPR012334">
    <property type="entry name" value="Pectin_lyas_fold"/>
</dbReference>
<accession>A0A0F9SPA2</accession>
<dbReference type="InterPro" id="IPR011050">
    <property type="entry name" value="Pectin_lyase_fold/virulence"/>
</dbReference>
<protein>
    <recommendedName>
        <fullName evidence="2">Right handed beta helix domain-containing protein</fullName>
    </recommendedName>
</protein>
<organism evidence="1">
    <name type="scientific">marine sediment metagenome</name>
    <dbReference type="NCBI Taxonomy" id="412755"/>
    <lineage>
        <taxon>unclassified sequences</taxon>
        <taxon>metagenomes</taxon>
        <taxon>ecological metagenomes</taxon>
    </lineage>
</organism>
<proteinExistence type="predicted"/>
<sequence length="413" mass="43887">MSVIMYSVQGVGNDLNSGSTTGSVPKVSGTGAATASGVTVDLSVDSPNLSTVVSGDTIRLNGRSDGKNSSNRSDIFEITAVDDGADTVDVTPNVDSITSGVTWAIGGAFATLDRLVTTASKGDLLYAKGTYDVTLDMVNATENALVNQGTRLVGYETTPGDSGLVTLDSNYTKSNACVLGWNAYWSFENIRLTRYTGQGFRDVFASTPLIFIHCEVDHINGTVAFGTRKDTLVIDCYAHDNASDGFSSQESCYILNCVSVNNGGHGFYSNGCNTYFGCISVANAEYGFYQDDDGNHKGHELFHCLVDGSGITKRGFSFVDDANSRQAIIQNNIVFDCASGIVCNTPVGKFALGEHNLVADCPVPHVNFIERQGFVSGTPTFLDRANLDYRPASGAPQIGVGNDMNYSSWLPLP</sequence>
<dbReference type="Gene3D" id="2.160.20.10">
    <property type="entry name" value="Single-stranded right-handed beta-helix, Pectin lyase-like"/>
    <property type="match status" value="1"/>
</dbReference>
<dbReference type="EMBL" id="LAZR01000395">
    <property type="protein sequence ID" value="KKN70850.1"/>
    <property type="molecule type" value="Genomic_DNA"/>
</dbReference>
<gene>
    <name evidence="1" type="ORF">LCGC14_0426330</name>
</gene>
<name>A0A0F9SPA2_9ZZZZ</name>